<dbReference type="AlphaFoldDB" id="A0A1M5NYM7"/>
<proteinExistence type="inferred from homology"/>
<gene>
    <name evidence="3" type="ORF">SAMN04488044_1667</name>
</gene>
<dbReference type="EMBL" id="FQWM01000002">
    <property type="protein sequence ID" value="SHG94640.1"/>
    <property type="molecule type" value="Genomic_DNA"/>
</dbReference>
<feature type="domain" description="Amidohydrolase-related" evidence="2">
    <location>
        <begin position="3"/>
        <end position="289"/>
    </location>
</feature>
<evidence type="ECO:0000259" key="2">
    <source>
        <dbReference type="Pfam" id="PF04909"/>
    </source>
</evidence>
<evidence type="ECO:0000313" key="4">
    <source>
        <dbReference type="Proteomes" id="UP000184211"/>
    </source>
</evidence>
<dbReference type="STRING" id="870908.SAMN04488044_1667"/>
<reference evidence="4" key="1">
    <citation type="submission" date="2016-11" db="EMBL/GenBank/DDBJ databases">
        <authorList>
            <person name="Varghese N."/>
            <person name="Submissions S."/>
        </authorList>
    </citation>
    <scope>NUCLEOTIDE SEQUENCE [LARGE SCALE GENOMIC DNA]</scope>
    <source>
        <strain evidence="4">DSM 28223</strain>
    </source>
</reference>
<dbReference type="OrthoDB" id="9787654at2"/>
<protein>
    <submittedName>
        <fullName evidence="3">Predicted metal-dependent hydrolase, TIM-barrel fold</fullName>
    </submittedName>
</protein>
<dbReference type="SUPFAM" id="SSF51556">
    <property type="entry name" value="Metallo-dependent hydrolases"/>
    <property type="match status" value="1"/>
</dbReference>
<name>A0A1M5NYM7_9RHOB</name>
<dbReference type="PANTHER" id="PTHR43569">
    <property type="entry name" value="AMIDOHYDROLASE"/>
    <property type="match status" value="1"/>
</dbReference>
<evidence type="ECO:0000313" key="3">
    <source>
        <dbReference type="EMBL" id="SHG94640.1"/>
    </source>
</evidence>
<dbReference type="GO" id="GO:0016787">
    <property type="term" value="F:hydrolase activity"/>
    <property type="evidence" value="ECO:0007669"/>
    <property type="project" value="UniProtKB-KW"/>
</dbReference>
<organism evidence="3 4">
    <name type="scientific">Cognatishimia maritima</name>
    <dbReference type="NCBI Taxonomy" id="870908"/>
    <lineage>
        <taxon>Bacteria</taxon>
        <taxon>Pseudomonadati</taxon>
        <taxon>Pseudomonadota</taxon>
        <taxon>Alphaproteobacteria</taxon>
        <taxon>Rhodobacterales</taxon>
        <taxon>Paracoccaceae</taxon>
        <taxon>Cognatishimia</taxon>
    </lineage>
</organism>
<dbReference type="Proteomes" id="UP000184211">
    <property type="component" value="Unassembled WGS sequence"/>
</dbReference>
<dbReference type="InterPro" id="IPR006680">
    <property type="entry name" value="Amidohydro-rel"/>
</dbReference>
<dbReference type="Gene3D" id="3.20.20.140">
    <property type="entry name" value="Metal-dependent hydrolases"/>
    <property type="match status" value="1"/>
</dbReference>
<dbReference type="RefSeq" id="WP_072792379.1">
    <property type="nucleotide sequence ID" value="NZ_FQWM01000002.1"/>
</dbReference>
<dbReference type="Pfam" id="PF04909">
    <property type="entry name" value="Amidohydro_2"/>
    <property type="match status" value="1"/>
</dbReference>
<keyword evidence="3" id="KW-0378">Hydrolase</keyword>
<dbReference type="InterPro" id="IPR032466">
    <property type="entry name" value="Metal_Hydrolase"/>
</dbReference>
<comment type="similarity">
    <text evidence="1">Belongs to the metallo-dependent hydrolases superfamily.</text>
</comment>
<evidence type="ECO:0000256" key="1">
    <source>
        <dbReference type="ARBA" id="ARBA00038310"/>
    </source>
</evidence>
<accession>A0A1M5NYM7</accession>
<sequence length="294" mass="32429">MRIDAHHHLWDLKAVYYPWLMAKGEPRFFGDPAPIQRDYLIDEFTTDAKAHGFAGSVHIQVGAENPLYEARWVQSVAQANPDWPLVQVAFCDLTADSAENDLDQLQSLTSLRGVRQIVGRAPGEDAQSGTNFLLDDPRFAAGLKGLAQRGLGFDLQLLPELMEKTAKVLEQAPDTKIALCHAGSPHDRSAAGLAEWSKNLQHLSALPNVVCKLSGLGMFDHSWTAESIRPIVETVLEQFGPERAMFGSNFPVDSLPATYAKIVEAYETLIPTEMQSKVFAETAIEFYDIPVPKA</sequence>
<keyword evidence="4" id="KW-1185">Reference proteome</keyword>
<dbReference type="InterPro" id="IPR052350">
    <property type="entry name" value="Metallo-dep_Lactonases"/>
</dbReference>
<dbReference type="PANTHER" id="PTHR43569:SF1">
    <property type="entry name" value="BLL3371 PROTEIN"/>
    <property type="match status" value="1"/>
</dbReference>